<dbReference type="Gene3D" id="1.25.40.10">
    <property type="entry name" value="Tetratricopeptide repeat domain"/>
    <property type="match status" value="2"/>
</dbReference>
<feature type="compositionally biased region" description="Basic and acidic residues" evidence="3">
    <location>
        <begin position="842"/>
        <end position="857"/>
    </location>
</feature>
<dbReference type="PANTHER" id="PTHR45641">
    <property type="entry name" value="TETRATRICOPEPTIDE REPEAT PROTEIN (AFU_ORTHOLOGUE AFUA_6G03870)"/>
    <property type="match status" value="1"/>
</dbReference>
<feature type="compositionally biased region" description="Basic and acidic residues" evidence="3">
    <location>
        <begin position="865"/>
        <end position="888"/>
    </location>
</feature>
<keyword evidence="1" id="KW-0677">Repeat</keyword>
<keyword evidence="5" id="KW-1185">Reference proteome</keyword>
<organism evidence="4 5">
    <name type="scientific">Batillaria attramentaria</name>
    <dbReference type="NCBI Taxonomy" id="370345"/>
    <lineage>
        <taxon>Eukaryota</taxon>
        <taxon>Metazoa</taxon>
        <taxon>Spiralia</taxon>
        <taxon>Lophotrochozoa</taxon>
        <taxon>Mollusca</taxon>
        <taxon>Gastropoda</taxon>
        <taxon>Caenogastropoda</taxon>
        <taxon>Sorbeoconcha</taxon>
        <taxon>Cerithioidea</taxon>
        <taxon>Batillariidae</taxon>
        <taxon>Batillaria</taxon>
    </lineage>
</organism>
<dbReference type="AlphaFoldDB" id="A0ABD0JZQ0"/>
<protein>
    <recommendedName>
        <fullName evidence="6">NB-ARC domain-containing protein</fullName>
    </recommendedName>
</protein>
<feature type="non-terminal residue" evidence="4">
    <location>
        <position position="1"/>
    </location>
</feature>
<evidence type="ECO:0000313" key="5">
    <source>
        <dbReference type="Proteomes" id="UP001519460"/>
    </source>
</evidence>
<comment type="caution">
    <text evidence="4">The sequence shown here is derived from an EMBL/GenBank/DDBJ whole genome shotgun (WGS) entry which is preliminary data.</text>
</comment>
<evidence type="ECO:0000256" key="3">
    <source>
        <dbReference type="SAM" id="MobiDB-lite"/>
    </source>
</evidence>
<proteinExistence type="predicted"/>
<dbReference type="PANTHER" id="PTHR45641:SF19">
    <property type="entry name" value="NEPHROCYSTIN-3"/>
    <property type="match status" value="1"/>
</dbReference>
<evidence type="ECO:0000256" key="2">
    <source>
        <dbReference type="ARBA" id="ARBA00022803"/>
    </source>
</evidence>
<accession>A0ABD0JZQ0</accession>
<dbReference type="SUPFAM" id="SSF52540">
    <property type="entry name" value="P-loop containing nucleoside triphosphate hydrolases"/>
    <property type="match status" value="1"/>
</dbReference>
<reference evidence="4 5" key="1">
    <citation type="journal article" date="2023" name="Sci. Data">
        <title>Genome assembly of the Korean intertidal mud-creeper Batillaria attramentaria.</title>
        <authorList>
            <person name="Patra A.K."/>
            <person name="Ho P.T."/>
            <person name="Jun S."/>
            <person name="Lee S.J."/>
            <person name="Kim Y."/>
            <person name="Won Y.J."/>
        </authorList>
    </citation>
    <scope>NUCLEOTIDE SEQUENCE [LARGE SCALE GENOMIC DNA]</scope>
    <source>
        <strain evidence="4">Wonlab-2016</strain>
    </source>
</reference>
<dbReference type="SUPFAM" id="SSF48452">
    <property type="entry name" value="TPR-like"/>
    <property type="match status" value="1"/>
</dbReference>
<feature type="region of interest" description="Disordered" evidence="3">
    <location>
        <begin position="829"/>
        <end position="897"/>
    </location>
</feature>
<dbReference type="InterPro" id="IPR027417">
    <property type="entry name" value="P-loop_NTPase"/>
</dbReference>
<dbReference type="Proteomes" id="UP001519460">
    <property type="component" value="Unassembled WGS sequence"/>
</dbReference>
<keyword evidence="2" id="KW-0802">TPR repeat</keyword>
<evidence type="ECO:0000313" key="4">
    <source>
        <dbReference type="EMBL" id="KAK7480279.1"/>
    </source>
</evidence>
<dbReference type="Gene3D" id="3.40.50.300">
    <property type="entry name" value="P-loop containing nucleotide triphosphate hydrolases"/>
    <property type="match status" value="1"/>
</dbReference>
<evidence type="ECO:0000256" key="1">
    <source>
        <dbReference type="ARBA" id="ARBA00022737"/>
    </source>
</evidence>
<evidence type="ECO:0008006" key="6">
    <source>
        <dbReference type="Google" id="ProtNLM"/>
    </source>
</evidence>
<dbReference type="InterPro" id="IPR011990">
    <property type="entry name" value="TPR-like_helical_dom_sf"/>
</dbReference>
<name>A0ABD0JZQ0_9CAEN</name>
<feature type="non-terminal residue" evidence="4">
    <location>
        <position position="1125"/>
    </location>
</feature>
<dbReference type="EMBL" id="JACVVK020000284">
    <property type="protein sequence ID" value="KAK7480279.1"/>
    <property type="molecule type" value="Genomic_DNA"/>
</dbReference>
<sequence length="1125" mass="125844">LRVGVAHSDCRSSMNTMMDLDRGKKFVGRHAERLEVKTRLAKGERVLLLYGQPMVGKASLAKQVAEELCAENPHQLVTVDCKAAFDWPDVMKTLCSGLSLDEANPIETVLLEAHHVNEVARFLSSLAEYDVTTIVTSRHFLQLRRACAMEVKPLSQDDAMQLLRQDVVNAETEDFADILKHCRGLPPLVLRLGQLLSGDSVLTNTRDDLKQLLSQEAERLFEGLSQEVQGHVTTLTQLLGGSFSEEALVAALGVKQSRGQTVLRRLCEESSAVFDPTLRRVHIKPLVMFHVRRFGHVDADDQARLRVVTFVGRVLVRAERELYLQDLDTVYGYVQGEWPQLQHVLRQAIHCTGDTFHAFLKVAMQAESLLVRCFPEEATDFFRKLAAAAVTFGKPRDQAMLQGMIGMAGTQCAEMTGWQEALDCFDRALPEVRKDPRSPFLPRLLCFIGSTYFRLSQMQKAQEFLTEAWKACEMTEAEEEKVVFLLILIRSLLALPIIFTGHLSEGKELVLKTLELVDKQPYRHHPHRPVLINTLGIVYERSGEDQEKALHYYEQSLAARRPFAKVAPRDLIAPLHNIAMQHCRRGNYDKALTLLYESADIMRDTPHSSTAMTHENLGYVYLLKARSEFEVNSTRACNYFKQAGQHFLEAARIHAMLSPLQDGRMKLALFMAHVYVTPPCRDVMQVKNYLRQACDVLENDGDDLTNQGLLMAMSAVQHRLQLDGWQAGSKHLLKLARQCLEDKGAESKQLSTQRNVLETVLTRGPIATEEERNLLMSSVLKQCSACDYLGLQNAAKFWRAVEGKARTVRETRKELMNLGSAIAVLNKPKTRDRCKTSSPEDQEQKAIGDYKSGKMQDETAGTSRETAREDRHDGSSAHAQFGRDKQEEFQTPAPSRVDDRYQASHFHSQTLPKATMHQHGSSDQTLPGLPVMPFGALGIPGQQIPGLNLVPGHGTSASSWTREGNIYYQYCHTDSRPVVNITNNVTTSVNIRKMEGSMEFASIHSEPQTPQTPCDDPCGANPIRFHRERRNGPRLPAEASNACEPQIGRSSSEGFVVCSQEAAGRLQDTAAMPGHSGLLKITGHRIVQKIARIDREDEPFTVGLEHGWAILCAEPATPLSLQNTA</sequence>
<gene>
    <name evidence="4" type="ORF">BaRGS_00028447</name>
</gene>
<dbReference type="Pfam" id="PF13424">
    <property type="entry name" value="TPR_12"/>
    <property type="match status" value="1"/>
</dbReference>